<dbReference type="Proteomes" id="UP000199202">
    <property type="component" value="Unassembled WGS sequence"/>
</dbReference>
<proteinExistence type="predicted"/>
<dbReference type="AlphaFoldDB" id="A0A1G9RZN9"/>
<protein>
    <submittedName>
        <fullName evidence="2">Uncharacterized protein</fullName>
    </submittedName>
</protein>
<organism evidence="2 3">
    <name type="scientific">Nonomuraea jiangxiensis</name>
    <dbReference type="NCBI Taxonomy" id="633440"/>
    <lineage>
        <taxon>Bacteria</taxon>
        <taxon>Bacillati</taxon>
        <taxon>Actinomycetota</taxon>
        <taxon>Actinomycetes</taxon>
        <taxon>Streptosporangiales</taxon>
        <taxon>Streptosporangiaceae</taxon>
        <taxon>Nonomuraea</taxon>
    </lineage>
</organism>
<evidence type="ECO:0000256" key="1">
    <source>
        <dbReference type="SAM" id="MobiDB-lite"/>
    </source>
</evidence>
<feature type="region of interest" description="Disordered" evidence="1">
    <location>
        <begin position="1"/>
        <end position="34"/>
    </location>
</feature>
<evidence type="ECO:0000313" key="3">
    <source>
        <dbReference type="Proteomes" id="UP000199202"/>
    </source>
</evidence>
<evidence type="ECO:0000313" key="2">
    <source>
        <dbReference type="EMBL" id="SDM28693.1"/>
    </source>
</evidence>
<dbReference type="EMBL" id="FNDJ01000040">
    <property type="protein sequence ID" value="SDM28693.1"/>
    <property type="molecule type" value="Genomic_DNA"/>
</dbReference>
<name>A0A1G9RZN9_9ACTN</name>
<reference evidence="2 3" key="1">
    <citation type="submission" date="2016-10" db="EMBL/GenBank/DDBJ databases">
        <authorList>
            <person name="de Groot N.N."/>
        </authorList>
    </citation>
    <scope>NUCLEOTIDE SEQUENCE [LARGE SCALE GENOMIC DNA]</scope>
    <source>
        <strain evidence="2 3">CGMCC 4.6533</strain>
    </source>
</reference>
<accession>A0A1G9RZN9</accession>
<sequence length="60" mass="6481">MKWTAAARPKRVAARHEAEAAEGPKQGRPGVRGTPLRVVARQARREAEAVAMPKWVPGPA</sequence>
<gene>
    <name evidence="2" type="ORF">SAMN05421869_1401</name>
</gene>
<keyword evidence="3" id="KW-1185">Reference proteome</keyword>